<evidence type="ECO:0000313" key="3">
    <source>
        <dbReference type="EMBL" id="KZO91959.1"/>
    </source>
</evidence>
<protein>
    <recommendedName>
        <fullName evidence="2">FHA domain-containing protein</fullName>
    </recommendedName>
</protein>
<dbReference type="Pfam" id="PF00498">
    <property type="entry name" value="FHA"/>
    <property type="match status" value="1"/>
</dbReference>
<feature type="region of interest" description="Disordered" evidence="1">
    <location>
        <begin position="196"/>
        <end position="250"/>
    </location>
</feature>
<dbReference type="InterPro" id="IPR008984">
    <property type="entry name" value="SMAD_FHA_dom_sf"/>
</dbReference>
<proteinExistence type="predicted"/>
<feature type="domain" description="FHA" evidence="2">
    <location>
        <begin position="86"/>
        <end position="150"/>
    </location>
</feature>
<feature type="region of interest" description="Disordered" evidence="1">
    <location>
        <begin position="577"/>
        <end position="625"/>
    </location>
</feature>
<reference evidence="3 4" key="1">
    <citation type="journal article" date="2016" name="Mol. Biol. Evol.">
        <title>Comparative Genomics of Early-Diverging Mushroom-Forming Fungi Provides Insights into the Origins of Lignocellulose Decay Capabilities.</title>
        <authorList>
            <person name="Nagy L.G."/>
            <person name="Riley R."/>
            <person name="Tritt A."/>
            <person name="Adam C."/>
            <person name="Daum C."/>
            <person name="Floudas D."/>
            <person name="Sun H."/>
            <person name="Yadav J.S."/>
            <person name="Pangilinan J."/>
            <person name="Larsson K.H."/>
            <person name="Matsuura K."/>
            <person name="Barry K."/>
            <person name="Labutti K."/>
            <person name="Kuo R."/>
            <person name="Ohm R.A."/>
            <person name="Bhattacharya S.S."/>
            <person name="Shirouzu T."/>
            <person name="Yoshinaga Y."/>
            <person name="Martin F.M."/>
            <person name="Grigoriev I.V."/>
            <person name="Hibbett D.S."/>
        </authorList>
    </citation>
    <scope>NUCLEOTIDE SEQUENCE [LARGE SCALE GENOMIC DNA]</scope>
    <source>
        <strain evidence="3 4">TUFC12733</strain>
    </source>
</reference>
<name>A0A167HTB9_CALVF</name>
<evidence type="ECO:0000256" key="1">
    <source>
        <dbReference type="SAM" id="MobiDB-lite"/>
    </source>
</evidence>
<dbReference type="CDD" id="cd00060">
    <property type="entry name" value="FHA"/>
    <property type="match status" value="1"/>
</dbReference>
<keyword evidence="4" id="KW-1185">Reference proteome</keyword>
<evidence type="ECO:0000313" key="4">
    <source>
        <dbReference type="Proteomes" id="UP000076738"/>
    </source>
</evidence>
<organism evidence="3 4">
    <name type="scientific">Calocera viscosa (strain TUFC12733)</name>
    <dbReference type="NCBI Taxonomy" id="1330018"/>
    <lineage>
        <taxon>Eukaryota</taxon>
        <taxon>Fungi</taxon>
        <taxon>Dikarya</taxon>
        <taxon>Basidiomycota</taxon>
        <taxon>Agaricomycotina</taxon>
        <taxon>Dacrymycetes</taxon>
        <taxon>Dacrymycetales</taxon>
        <taxon>Dacrymycetaceae</taxon>
        <taxon>Calocera</taxon>
    </lineage>
</organism>
<feature type="region of interest" description="Disordered" evidence="1">
    <location>
        <begin position="97"/>
        <end position="116"/>
    </location>
</feature>
<dbReference type="Proteomes" id="UP000076738">
    <property type="component" value="Unassembled WGS sequence"/>
</dbReference>
<dbReference type="Gene3D" id="2.60.200.20">
    <property type="match status" value="1"/>
</dbReference>
<dbReference type="PROSITE" id="PS50006">
    <property type="entry name" value="FHA_DOMAIN"/>
    <property type="match status" value="1"/>
</dbReference>
<evidence type="ECO:0000259" key="2">
    <source>
        <dbReference type="PROSITE" id="PS50006"/>
    </source>
</evidence>
<dbReference type="SUPFAM" id="SSF49879">
    <property type="entry name" value="SMAD/FHA domain"/>
    <property type="match status" value="1"/>
</dbReference>
<dbReference type="STRING" id="1330018.A0A167HTB9"/>
<accession>A0A167HTB9</accession>
<sequence>MRSTIGLAAPEPDARRWSFPRLGTMGRGFYDWEQPFQPATSDILDDAGPVGQAQEPLHPGIRLRTLPPYPPQSVYDLVPTNEKTVFILGRHRIEHDVNRSRSDGSSDGSEGEPEVVNMHSRVVSKRHARIEFIGQEVYITDLESTHGTWVLRDGSTDQFLGNDVPFALKDGDEIRIGRRVHGYPAVHLIIETIGTPRSTAPATSGSPRAPVTPDIGRMPLSPPPSRRRSTNSFRAPDFSDMDISRSPSPSPIPVLPSSFVPGLQSPIVLDYTPSPPISHDNSPIQSAPDLPAFMSSLHEEPNRWVTYASSPARSEELEDPEVLAVPPREPRPYEFIMTPSILGSFTVVETRLSSPPIVSEAQADLVEPDILASDAVRSPSPHDLHSAPFSDLQAAGSPSLSMSVAYQTPGGGVPTAATILVPETTSPLQCLNPSFDDVFARLVQEAPAEAMSENMLPSEVPGTISESSVDLRVEHDQLAAENAEDDASESVVAAESVDVNKVESAPANVMPIGQGHDERVREAEIDGQPADNASTDINNQLQRLNTVLTEIRNLDTAQKVDCNEKWVTVNRLMEELRKGANQPPSGAVEVLSNEARETSRKRKREDTDEEVDHDRSTETNSAGMPLINTAGHIEMGAAQDVYLAGLSPRPTKRRRSLATSRTTLAFVAGGAAVWLALGMDYGL</sequence>
<dbReference type="AlphaFoldDB" id="A0A167HTB9"/>
<gene>
    <name evidence="3" type="ORF">CALVIDRAFT_567841</name>
</gene>
<dbReference type="EMBL" id="KV417316">
    <property type="protein sequence ID" value="KZO91959.1"/>
    <property type="molecule type" value="Genomic_DNA"/>
</dbReference>
<dbReference type="OrthoDB" id="4096268at2759"/>
<dbReference type="InterPro" id="IPR000253">
    <property type="entry name" value="FHA_dom"/>
</dbReference>
<dbReference type="SMART" id="SM00240">
    <property type="entry name" value="FHA"/>
    <property type="match status" value="1"/>
</dbReference>
<feature type="compositionally biased region" description="Polar residues" evidence="1">
    <location>
        <begin position="196"/>
        <end position="206"/>
    </location>
</feature>